<dbReference type="Proteomes" id="UP000243499">
    <property type="component" value="Chromosome 9"/>
</dbReference>
<sequence length="59" mass="7000">MHREYRAIMRITGQALCCMSYGIRLEDDQWIYLSTCCTFLIQRYTSCTFLILISIIDLL</sequence>
<reference evidence="1" key="1">
    <citation type="submission" date="2018-04" db="EMBL/GenBank/DDBJ databases">
        <title>WGS assembly of Panicum hallii.</title>
        <authorList>
            <person name="Lovell J."/>
            <person name="Jenkins J."/>
            <person name="Lowry D."/>
            <person name="Mamidi S."/>
            <person name="Sreedasyam A."/>
            <person name="Weng X."/>
            <person name="Barry K."/>
            <person name="Bonette J."/>
            <person name="Campitelli B."/>
            <person name="Daum C."/>
            <person name="Gordon S."/>
            <person name="Gould B."/>
            <person name="Lipzen A."/>
            <person name="Macqueen A."/>
            <person name="Palacio-Mejia J."/>
            <person name="Plott C."/>
            <person name="Shakirov E."/>
            <person name="Shu S."/>
            <person name="Yoshinaga Y."/>
            <person name="Zane M."/>
            <person name="Rokhsar D."/>
            <person name="Grimwood J."/>
            <person name="Schmutz J."/>
            <person name="Juenger T."/>
        </authorList>
    </citation>
    <scope>NUCLEOTIDE SEQUENCE [LARGE SCALE GENOMIC DNA]</scope>
    <source>
        <strain evidence="1">FIL2</strain>
    </source>
</reference>
<evidence type="ECO:0000313" key="1">
    <source>
        <dbReference type="EMBL" id="PVH31736.1"/>
    </source>
</evidence>
<name>A0A2T8I231_9POAL</name>
<dbReference type="Gramene" id="PVH31736">
    <property type="protein sequence ID" value="PVH31736"/>
    <property type="gene ID" value="PAHAL_9G222500"/>
</dbReference>
<dbReference type="AlphaFoldDB" id="A0A2T8I231"/>
<gene>
    <name evidence="1" type="ORF">PAHAL_9G222500</name>
</gene>
<protein>
    <submittedName>
        <fullName evidence="1">Uncharacterized protein</fullName>
    </submittedName>
</protein>
<dbReference type="EMBL" id="CM008054">
    <property type="protein sequence ID" value="PVH31736.1"/>
    <property type="molecule type" value="Genomic_DNA"/>
</dbReference>
<organism evidence="1">
    <name type="scientific">Panicum hallii</name>
    <dbReference type="NCBI Taxonomy" id="206008"/>
    <lineage>
        <taxon>Eukaryota</taxon>
        <taxon>Viridiplantae</taxon>
        <taxon>Streptophyta</taxon>
        <taxon>Embryophyta</taxon>
        <taxon>Tracheophyta</taxon>
        <taxon>Spermatophyta</taxon>
        <taxon>Magnoliopsida</taxon>
        <taxon>Liliopsida</taxon>
        <taxon>Poales</taxon>
        <taxon>Poaceae</taxon>
        <taxon>PACMAD clade</taxon>
        <taxon>Panicoideae</taxon>
        <taxon>Panicodae</taxon>
        <taxon>Paniceae</taxon>
        <taxon>Panicinae</taxon>
        <taxon>Panicum</taxon>
        <taxon>Panicum sect. Panicum</taxon>
    </lineage>
</organism>
<accession>A0A2T8I231</accession>
<proteinExistence type="predicted"/>